<keyword evidence="4" id="KW-1185">Reference proteome</keyword>
<reference evidence="3 4" key="1">
    <citation type="submission" date="2024-01" db="EMBL/GenBank/DDBJ databases">
        <title>The genomes of 5 underutilized Papilionoideae crops provide insights into root nodulation and disease resistanc.</title>
        <authorList>
            <person name="Jiang F."/>
        </authorList>
    </citation>
    <scope>NUCLEOTIDE SEQUENCE [LARGE SCALE GENOMIC DNA]</scope>
    <source>
        <strain evidence="3">JINMINGXINNONG_FW02</strain>
        <tissue evidence="3">Leaves</tissue>
    </source>
</reference>
<evidence type="ECO:0000256" key="1">
    <source>
        <dbReference type="SAM" id="Coils"/>
    </source>
</evidence>
<proteinExistence type="predicted"/>
<dbReference type="AlphaFoldDB" id="A0AAN9MM38"/>
<feature type="region of interest" description="Disordered" evidence="2">
    <location>
        <begin position="58"/>
        <end position="87"/>
    </location>
</feature>
<protein>
    <submittedName>
        <fullName evidence="3">Uncharacterized protein</fullName>
    </submittedName>
</protein>
<organism evidence="3 4">
    <name type="scientific">Phaseolus coccineus</name>
    <name type="common">Scarlet runner bean</name>
    <name type="synonym">Phaseolus multiflorus</name>
    <dbReference type="NCBI Taxonomy" id="3886"/>
    <lineage>
        <taxon>Eukaryota</taxon>
        <taxon>Viridiplantae</taxon>
        <taxon>Streptophyta</taxon>
        <taxon>Embryophyta</taxon>
        <taxon>Tracheophyta</taxon>
        <taxon>Spermatophyta</taxon>
        <taxon>Magnoliopsida</taxon>
        <taxon>eudicotyledons</taxon>
        <taxon>Gunneridae</taxon>
        <taxon>Pentapetalae</taxon>
        <taxon>rosids</taxon>
        <taxon>fabids</taxon>
        <taxon>Fabales</taxon>
        <taxon>Fabaceae</taxon>
        <taxon>Papilionoideae</taxon>
        <taxon>50 kb inversion clade</taxon>
        <taxon>NPAAA clade</taxon>
        <taxon>indigoferoid/millettioid clade</taxon>
        <taxon>Phaseoleae</taxon>
        <taxon>Phaseolus</taxon>
    </lineage>
</organism>
<sequence length="159" mass="18308">MGALTQRQEAVTSSNDELKKRILHHTLCFITFYMICETDMQLCFKGVLKHLVGKSTEENEITTEENQVDNQLSGNDVPSSDLSRRVDSTEKIKRRSLGLGVTYLFQLSKLYAKAKDVDALRSEIEALNKSLQKQEEEKLQMRQELDEIKEQVQTLMEHT</sequence>
<keyword evidence="1" id="KW-0175">Coiled coil</keyword>
<name>A0AAN9MM38_PHACN</name>
<feature type="compositionally biased region" description="Acidic residues" evidence="2">
    <location>
        <begin position="58"/>
        <end position="67"/>
    </location>
</feature>
<evidence type="ECO:0000313" key="4">
    <source>
        <dbReference type="Proteomes" id="UP001374584"/>
    </source>
</evidence>
<accession>A0AAN9MM38</accession>
<dbReference type="Proteomes" id="UP001374584">
    <property type="component" value="Unassembled WGS sequence"/>
</dbReference>
<evidence type="ECO:0000256" key="2">
    <source>
        <dbReference type="SAM" id="MobiDB-lite"/>
    </source>
</evidence>
<gene>
    <name evidence="3" type="ORF">VNO80_15697</name>
</gene>
<feature type="compositionally biased region" description="Polar residues" evidence="2">
    <location>
        <begin position="68"/>
        <end position="81"/>
    </location>
</feature>
<comment type="caution">
    <text evidence="3">The sequence shown here is derived from an EMBL/GenBank/DDBJ whole genome shotgun (WGS) entry which is preliminary data.</text>
</comment>
<feature type="coiled-coil region" evidence="1">
    <location>
        <begin position="117"/>
        <end position="158"/>
    </location>
</feature>
<dbReference type="EMBL" id="JAYMYR010000006">
    <property type="protein sequence ID" value="KAK7356426.1"/>
    <property type="molecule type" value="Genomic_DNA"/>
</dbReference>
<evidence type="ECO:0000313" key="3">
    <source>
        <dbReference type="EMBL" id="KAK7356426.1"/>
    </source>
</evidence>